<organism evidence="2 3">
    <name type="scientific">Mycoplasma seminis</name>
    <dbReference type="NCBI Taxonomy" id="512749"/>
    <lineage>
        <taxon>Bacteria</taxon>
        <taxon>Bacillati</taxon>
        <taxon>Mycoplasmatota</taxon>
        <taxon>Mollicutes</taxon>
        <taxon>Mycoplasmataceae</taxon>
        <taxon>Mycoplasma</taxon>
    </lineage>
</organism>
<sequence>MWLHKLWTTTNFLSKDLLDNVSSGRKVFSKYIDECLQEFSSLRPLMYEVILKESDREEENWSYEVLRRYISRKKSLRNALGILDKSNSDPDSMQIVANKLANVNSYLNELEKIATEQKKNDYGSLMGLADIMPANFGQDSEYYSHEIHDEEERISPIIEKIAPNFKTFLNSFAVTQSELVSKLQLSQNIAHEEIEKIISAYTVASKITNSEIANDMKNLYNDALNKSSNLKNAINDINNNFKETFVKKFESKHANNVETIKSIGKVNNQLRIDAFIKKPLYVGLLAMNPTVLAAYVLFTVTDQISFNNVIKELIQNVKYTTNYSNVRWFVNDFTKDFNNSVKVLEQSSELFNNLYLSHKIN</sequence>
<feature type="coiled-coil region" evidence="1">
    <location>
        <begin position="213"/>
        <end position="240"/>
    </location>
</feature>
<dbReference type="Proteomes" id="UP001237011">
    <property type="component" value="Chromosome"/>
</dbReference>
<accession>A0ABY9HB07</accession>
<evidence type="ECO:0000313" key="3">
    <source>
        <dbReference type="Proteomes" id="UP001237011"/>
    </source>
</evidence>
<name>A0ABY9HB07_9MOLU</name>
<protein>
    <submittedName>
        <fullName evidence="2">Uncharacterized protein</fullName>
    </submittedName>
</protein>
<evidence type="ECO:0000313" key="2">
    <source>
        <dbReference type="EMBL" id="WLP85777.1"/>
    </source>
</evidence>
<proteinExistence type="predicted"/>
<dbReference type="EMBL" id="CP132191">
    <property type="protein sequence ID" value="WLP85777.1"/>
    <property type="molecule type" value="Genomic_DNA"/>
</dbReference>
<keyword evidence="3" id="KW-1185">Reference proteome</keyword>
<keyword evidence="1" id="KW-0175">Coiled coil</keyword>
<gene>
    <name evidence="2" type="ORF">Q8852_01340</name>
</gene>
<evidence type="ECO:0000256" key="1">
    <source>
        <dbReference type="SAM" id="Coils"/>
    </source>
</evidence>
<reference evidence="2" key="1">
    <citation type="submission" date="2023-08" db="EMBL/GenBank/DDBJ databases">
        <title>Complete genome sequence of Mycoplasma seminis 2200.</title>
        <authorList>
            <person name="Spergser J."/>
        </authorList>
    </citation>
    <scope>NUCLEOTIDE SEQUENCE [LARGE SCALE GENOMIC DNA]</scope>
    <source>
        <strain evidence="2">2200</strain>
    </source>
</reference>
<dbReference type="RefSeq" id="WP_305938201.1">
    <property type="nucleotide sequence ID" value="NZ_CP132191.1"/>
</dbReference>